<dbReference type="AlphaFoldDB" id="A0A8X7CN15"/>
<keyword evidence="2" id="KW-1185">Reference proteome</keyword>
<dbReference type="Proteomes" id="UP000886998">
    <property type="component" value="Unassembled WGS sequence"/>
</dbReference>
<protein>
    <submittedName>
        <fullName evidence="1">Uncharacterized protein</fullName>
    </submittedName>
</protein>
<evidence type="ECO:0000313" key="2">
    <source>
        <dbReference type="Proteomes" id="UP000886998"/>
    </source>
</evidence>
<dbReference type="EMBL" id="BMAV01019025">
    <property type="protein sequence ID" value="GFY71690.1"/>
    <property type="molecule type" value="Genomic_DNA"/>
</dbReference>
<proteinExistence type="predicted"/>
<comment type="caution">
    <text evidence="1">The sequence shown here is derived from an EMBL/GenBank/DDBJ whole genome shotgun (WGS) entry which is preliminary data.</text>
</comment>
<accession>A0A8X7CN15</accession>
<evidence type="ECO:0000313" key="1">
    <source>
        <dbReference type="EMBL" id="GFY71690.1"/>
    </source>
</evidence>
<dbReference type="OrthoDB" id="10403185at2759"/>
<name>A0A8X7CN15_9ARAC</name>
<organism evidence="1 2">
    <name type="scientific">Trichonephila inaurata madagascariensis</name>
    <dbReference type="NCBI Taxonomy" id="2747483"/>
    <lineage>
        <taxon>Eukaryota</taxon>
        <taxon>Metazoa</taxon>
        <taxon>Ecdysozoa</taxon>
        <taxon>Arthropoda</taxon>
        <taxon>Chelicerata</taxon>
        <taxon>Arachnida</taxon>
        <taxon>Araneae</taxon>
        <taxon>Araneomorphae</taxon>
        <taxon>Entelegynae</taxon>
        <taxon>Araneoidea</taxon>
        <taxon>Nephilidae</taxon>
        <taxon>Trichonephila</taxon>
        <taxon>Trichonephila inaurata</taxon>
    </lineage>
</organism>
<sequence length="100" mass="11820">MDNFTFQRRTKSQRNPFTLRFYCFSEASSSFVPVRLSSVAVRLSKRVRVRDLCLLAHNGHPLCPPEWCLGFRFTFAVLRVVLGNKRLRLVKVVRRFKMTR</sequence>
<reference evidence="1" key="1">
    <citation type="submission" date="2020-08" db="EMBL/GenBank/DDBJ databases">
        <title>Multicomponent nature underlies the extraordinary mechanical properties of spider dragline silk.</title>
        <authorList>
            <person name="Kono N."/>
            <person name="Nakamura H."/>
            <person name="Mori M."/>
            <person name="Yoshida Y."/>
            <person name="Ohtoshi R."/>
            <person name="Malay A.D."/>
            <person name="Moran D.A.P."/>
            <person name="Tomita M."/>
            <person name="Numata K."/>
            <person name="Arakawa K."/>
        </authorList>
    </citation>
    <scope>NUCLEOTIDE SEQUENCE</scope>
</reference>
<gene>
    <name evidence="1" type="ORF">TNIN_29951</name>
</gene>